<comment type="caution">
    <text evidence="5">The sequence shown here is derived from an EMBL/GenBank/DDBJ whole genome shotgun (WGS) entry which is preliminary data.</text>
</comment>
<dbReference type="Pfam" id="PF13205">
    <property type="entry name" value="Big_5"/>
    <property type="match status" value="1"/>
</dbReference>
<dbReference type="InterPro" id="IPR003343">
    <property type="entry name" value="Big_2"/>
</dbReference>
<dbReference type="Pfam" id="PF02368">
    <property type="entry name" value="Big_2"/>
    <property type="match status" value="1"/>
</dbReference>
<evidence type="ECO:0000313" key="6">
    <source>
        <dbReference type="Proteomes" id="UP000694308"/>
    </source>
</evidence>
<dbReference type="InterPro" id="IPR052557">
    <property type="entry name" value="CAP/Cytokinesis_protein"/>
</dbReference>
<evidence type="ECO:0000256" key="2">
    <source>
        <dbReference type="SAM" id="SignalP"/>
    </source>
</evidence>
<name>A0A949TLD6_9CLOT</name>
<reference evidence="5" key="1">
    <citation type="submission" date="2020-12" db="EMBL/GenBank/DDBJ databases">
        <title>Clostridium thailandense sp. nov., a novel acetogenic bacterium isolated from peat land soil in Thailand.</title>
        <authorList>
            <person name="Chaikitkaew S."/>
            <person name="Birkeland N.K."/>
        </authorList>
    </citation>
    <scope>NUCLEOTIDE SEQUENCE</scope>
    <source>
        <strain evidence="5">PL3</strain>
    </source>
</reference>
<dbReference type="AlphaFoldDB" id="A0A949TLD6"/>
<evidence type="ECO:0000259" key="3">
    <source>
        <dbReference type="SMART" id="SM00460"/>
    </source>
</evidence>
<sequence>MNCNYKKIIYSFIPLIFLLFTSISVHAQTLNSPYLEDSGIIVNKSLNSSAIGYIHGEKNNIYYSSTEYCSSLTELKNSIIKHMYNKDSSFTISYKGDFSTLESDLNNILGDIENTDDYLAVSYSYMKWNAQGYSENLNTITFNFSYLATKEQEDYVDKKVTSILSTLITSSMTDDDKEKTIHDYIVKNVTYDQSYTYYSAYDALYYGTSVCQGYALLAYKMLKQAGLNVRIITGNAGGESHAWNLVNVRGKWYQLDCTWDDPVPDTGKVSYDYYNINDTQMGVDHTWNKADYPQASSTYVYPGDTAKHVASVKIASGDLNLKVGQTYTLRITILPSDASNKNVSWYSSDNNIVQVDQHGTLTALSSGNVVITVKSEDGNIIDFCKVTVPKDFSKYTQWKEKKNIYLNKIWTITFQSTIDAASVNADSIYVFDETTQDKVDLKIKVSNNKVILTPNRSYSPDHSYYLVIEKSVKSTNGSQLAAPTAMKFNISYN</sequence>
<dbReference type="PANTHER" id="PTHR46333:SF2">
    <property type="entry name" value="CYTOKINESIS PROTEIN 3"/>
    <property type="match status" value="1"/>
</dbReference>
<gene>
    <name evidence="5" type="ORF">I6U48_19070</name>
</gene>
<dbReference type="PANTHER" id="PTHR46333">
    <property type="entry name" value="CYTOKINESIS PROTEIN 3"/>
    <property type="match status" value="1"/>
</dbReference>
<evidence type="ECO:0000259" key="4">
    <source>
        <dbReference type="SMART" id="SM00635"/>
    </source>
</evidence>
<keyword evidence="1 2" id="KW-0732">Signal</keyword>
<dbReference type="Proteomes" id="UP000694308">
    <property type="component" value="Unassembled WGS sequence"/>
</dbReference>
<dbReference type="InterPro" id="IPR002931">
    <property type="entry name" value="Transglutaminase-like"/>
</dbReference>
<dbReference type="RefSeq" id="WP_218322058.1">
    <property type="nucleotide sequence ID" value="NZ_JAEEGC010000105.1"/>
</dbReference>
<feature type="signal peptide" evidence="2">
    <location>
        <begin position="1"/>
        <end position="27"/>
    </location>
</feature>
<evidence type="ECO:0000256" key="1">
    <source>
        <dbReference type="ARBA" id="ARBA00022729"/>
    </source>
</evidence>
<dbReference type="GO" id="GO:0005737">
    <property type="term" value="C:cytoplasm"/>
    <property type="evidence" value="ECO:0007669"/>
    <property type="project" value="TreeGrafter"/>
</dbReference>
<dbReference type="SMART" id="SM00460">
    <property type="entry name" value="TGc"/>
    <property type="match status" value="1"/>
</dbReference>
<dbReference type="Pfam" id="PF01841">
    <property type="entry name" value="Transglut_core"/>
    <property type="match status" value="1"/>
</dbReference>
<dbReference type="InterPro" id="IPR032812">
    <property type="entry name" value="SbsA_Ig"/>
</dbReference>
<accession>A0A949TLD6</accession>
<feature type="domain" description="Transglutaminase-like" evidence="3">
    <location>
        <begin position="203"/>
        <end position="259"/>
    </location>
</feature>
<evidence type="ECO:0000313" key="5">
    <source>
        <dbReference type="EMBL" id="MBV7275004.1"/>
    </source>
</evidence>
<dbReference type="SMART" id="SM00635">
    <property type="entry name" value="BID_2"/>
    <property type="match status" value="1"/>
</dbReference>
<dbReference type="EMBL" id="JAEEGC010000105">
    <property type="protein sequence ID" value="MBV7275004.1"/>
    <property type="molecule type" value="Genomic_DNA"/>
</dbReference>
<proteinExistence type="predicted"/>
<feature type="chain" id="PRO_5037328237" evidence="2">
    <location>
        <begin position="28"/>
        <end position="493"/>
    </location>
</feature>
<protein>
    <submittedName>
        <fullName evidence="5">Ig-like domain-containing protein</fullName>
    </submittedName>
</protein>
<keyword evidence="6" id="KW-1185">Reference proteome</keyword>
<organism evidence="5 6">
    <name type="scientific">Clostridium thailandense</name>
    <dbReference type="NCBI Taxonomy" id="2794346"/>
    <lineage>
        <taxon>Bacteria</taxon>
        <taxon>Bacillati</taxon>
        <taxon>Bacillota</taxon>
        <taxon>Clostridia</taxon>
        <taxon>Eubacteriales</taxon>
        <taxon>Clostridiaceae</taxon>
        <taxon>Clostridium</taxon>
    </lineage>
</organism>
<feature type="domain" description="BIG2" evidence="4">
    <location>
        <begin position="308"/>
        <end position="385"/>
    </location>
</feature>